<keyword evidence="4" id="KW-1185">Reference proteome</keyword>
<dbReference type="PATRIC" id="fig|1187852.3.peg.4759"/>
<dbReference type="OrthoDB" id="7999193at2"/>
<feature type="signal peptide" evidence="2">
    <location>
        <begin position="1"/>
        <end position="18"/>
    </location>
</feature>
<evidence type="ECO:0000313" key="3">
    <source>
        <dbReference type="EMBL" id="KMO43796.1"/>
    </source>
</evidence>
<accession>A0A0J6VWV6</accession>
<name>A0A0J6VWV6_9HYPH</name>
<feature type="region of interest" description="Disordered" evidence="1">
    <location>
        <begin position="40"/>
        <end position="71"/>
    </location>
</feature>
<reference evidence="3 4" key="1">
    <citation type="submission" date="2015-03" db="EMBL/GenBank/DDBJ databases">
        <title>Genome sequencing of Methylobacterium tarhaniae DSM 25844.</title>
        <authorList>
            <person name="Chaudhry V."/>
            <person name="Patil P.B."/>
        </authorList>
    </citation>
    <scope>NUCLEOTIDE SEQUENCE [LARGE SCALE GENOMIC DNA]</scope>
    <source>
        <strain evidence="3 4">DSM 25844</strain>
    </source>
</reference>
<feature type="compositionally biased region" description="Polar residues" evidence="1">
    <location>
        <begin position="40"/>
        <end position="49"/>
    </location>
</feature>
<gene>
    <name evidence="3" type="ORF">VQ03_06910</name>
</gene>
<proteinExistence type="predicted"/>
<dbReference type="PROSITE" id="PS51257">
    <property type="entry name" value="PROKAR_LIPOPROTEIN"/>
    <property type="match status" value="1"/>
</dbReference>
<dbReference type="Proteomes" id="UP000036449">
    <property type="component" value="Unassembled WGS sequence"/>
</dbReference>
<evidence type="ECO:0008006" key="5">
    <source>
        <dbReference type="Google" id="ProtNLM"/>
    </source>
</evidence>
<dbReference type="EMBL" id="LABZ01000037">
    <property type="protein sequence ID" value="KMO43796.1"/>
    <property type="molecule type" value="Genomic_DNA"/>
</dbReference>
<evidence type="ECO:0000256" key="1">
    <source>
        <dbReference type="SAM" id="MobiDB-lite"/>
    </source>
</evidence>
<feature type="chain" id="PRO_5005283392" description="Lipoprotein" evidence="2">
    <location>
        <begin position="19"/>
        <end position="71"/>
    </location>
</feature>
<feature type="compositionally biased region" description="Polar residues" evidence="1">
    <location>
        <begin position="57"/>
        <end position="71"/>
    </location>
</feature>
<keyword evidence="2" id="KW-0732">Signal</keyword>
<organism evidence="3 4">
    <name type="scientific">Methylobacterium tarhaniae</name>
    <dbReference type="NCBI Taxonomy" id="1187852"/>
    <lineage>
        <taxon>Bacteria</taxon>
        <taxon>Pseudomonadati</taxon>
        <taxon>Pseudomonadota</taxon>
        <taxon>Alphaproteobacteria</taxon>
        <taxon>Hyphomicrobiales</taxon>
        <taxon>Methylobacteriaceae</taxon>
        <taxon>Methylobacterium</taxon>
    </lineage>
</organism>
<dbReference type="RefSeq" id="WP_048450131.1">
    <property type="nucleotide sequence ID" value="NZ_JBNNPJ010000001.1"/>
</dbReference>
<comment type="caution">
    <text evidence="3">The sequence shown here is derived from an EMBL/GenBank/DDBJ whole genome shotgun (WGS) entry which is preliminary data.</text>
</comment>
<evidence type="ECO:0000256" key="2">
    <source>
        <dbReference type="SAM" id="SignalP"/>
    </source>
</evidence>
<sequence length="71" mass="7598">MRLLRVAAALTLAGLAAACTSSNDPRGSGLAETFDTKNYVRSNDTNGTQRRPDVNRAFTQPSIPSISNRGF</sequence>
<dbReference type="AlphaFoldDB" id="A0A0J6VWV6"/>
<evidence type="ECO:0000313" key="4">
    <source>
        <dbReference type="Proteomes" id="UP000036449"/>
    </source>
</evidence>
<protein>
    <recommendedName>
        <fullName evidence="5">Lipoprotein</fullName>
    </recommendedName>
</protein>